<dbReference type="EMBL" id="FQVA01000001">
    <property type="protein sequence ID" value="SHF28434.1"/>
    <property type="molecule type" value="Genomic_DNA"/>
</dbReference>
<dbReference type="STRING" id="494016.SAMN04487965_1831"/>
<dbReference type="Pfam" id="PF19455">
    <property type="entry name" value="DUF5993"/>
    <property type="match status" value="1"/>
</dbReference>
<evidence type="ECO:0000313" key="3">
    <source>
        <dbReference type="Proteomes" id="UP000184170"/>
    </source>
</evidence>
<protein>
    <submittedName>
        <fullName evidence="2">Uncharacterized protein</fullName>
    </submittedName>
</protein>
<keyword evidence="1" id="KW-1133">Transmembrane helix</keyword>
<dbReference type="AlphaFoldDB" id="A0A1M5AE53"/>
<dbReference type="InterPro" id="IPR046035">
    <property type="entry name" value="DUF5993"/>
</dbReference>
<name>A0A1M5AE53_9GAMM</name>
<keyword evidence="1" id="KW-0472">Membrane</keyword>
<evidence type="ECO:0000256" key="1">
    <source>
        <dbReference type="SAM" id="Phobius"/>
    </source>
</evidence>
<keyword evidence="3" id="KW-1185">Reference proteome</keyword>
<proteinExistence type="predicted"/>
<evidence type="ECO:0000313" key="2">
    <source>
        <dbReference type="EMBL" id="SHF28434.1"/>
    </source>
</evidence>
<reference evidence="3" key="1">
    <citation type="submission" date="2016-11" db="EMBL/GenBank/DDBJ databases">
        <authorList>
            <person name="Varghese N."/>
            <person name="Submissions S."/>
        </authorList>
    </citation>
    <scope>NUCLEOTIDE SEQUENCE [LARGE SCALE GENOMIC DNA]</scope>
    <source>
        <strain evidence="3">CGMCC 1.7063</strain>
    </source>
</reference>
<accession>A0A1M5AE53</accession>
<gene>
    <name evidence="2" type="ORF">SAMN04487965_1831</name>
</gene>
<organism evidence="2 3">
    <name type="scientific">Microbulbifer donghaiensis</name>
    <dbReference type="NCBI Taxonomy" id="494016"/>
    <lineage>
        <taxon>Bacteria</taxon>
        <taxon>Pseudomonadati</taxon>
        <taxon>Pseudomonadota</taxon>
        <taxon>Gammaproteobacteria</taxon>
        <taxon>Cellvibrionales</taxon>
        <taxon>Microbulbiferaceae</taxon>
        <taxon>Microbulbifer</taxon>
    </lineage>
</organism>
<feature type="transmembrane region" description="Helical" evidence="1">
    <location>
        <begin position="27"/>
        <end position="45"/>
    </location>
</feature>
<dbReference type="Proteomes" id="UP000184170">
    <property type="component" value="Unassembled WGS sequence"/>
</dbReference>
<sequence>MIMMLPFATVLLSALYTWRGHRRAGAGWWWVTLAIYICWCFYHMTSPLNLSL</sequence>
<keyword evidence="1" id="KW-0812">Transmembrane</keyword>